<keyword evidence="1 5" id="KW-0963">Cytoplasm</keyword>
<keyword evidence="7" id="KW-0328">Glycosyltransferase</keyword>
<dbReference type="GO" id="GO:0051075">
    <property type="term" value="F:S-adenosylmethionine:tRNA ribosyltransferase-isomerase activity"/>
    <property type="evidence" value="ECO:0007669"/>
    <property type="project" value="UniProtKB-EC"/>
</dbReference>
<evidence type="ECO:0000256" key="5">
    <source>
        <dbReference type="HAMAP-Rule" id="MF_00113"/>
    </source>
</evidence>
<dbReference type="InterPro" id="IPR042119">
    <property type="entry name" value="QueA_dom2"/>
</dbReference>
<sequence length="347" mass="38378">MRVADFQFELPDELIARYPLAQRNASRLLVLEGDSGALAHRQFIDLLDYVTANDLLVFNNTKVIPARLFAHKDTGGKVEILVERVLDEHRVLAHVRASKAPKPGTRLLLDEDTAVVMLGRQDSLFELEFEQPVLPVLDRLGHMPLPPYIDRADELADRERYQTVYGEHLGAVAAPTAGLHFDEPMLQQLKDKGAQTAFVTLHVGAGTFQPVRVEHIEDHHMHYEWLSVGQDVVDAVAACKASGGRVIAVGTTSVRALETAAQAGQLQPFCGDTNIFIYPGRPFHVVDALVTNFHLPESTLLMLVSAFAGYGATMAAYRAAVAERYRFFSYGDAMLITRNPQPDAPKE</sequence>
<dbReference type="Gene3D" id="2.40.10.240">
    <property type="entry name" value="QueA-like"/>
    <property type="match status" value="1"/>
</dbReference>
<keyword evidence="3 5" id="KW-0949">S-adenosyl-L-methionine</keyword>
<evidence type="ECO:0000313" key="7">
    <source>
        <dbReference type="EMBL" id="MDM7856909.1"/>
    </source>
</evidence>
<dbReference type="EMBL" id="JAUCDY010000001">
    <property type="protein sequence ID" value="MDM7856909.1"/>
    <property type="molecule type" value="Genomic_DNA"/>
</dbReference>
<gene>
    <name evidence="5 7" type="primary">queA</name>
    <name evidence="7" type="ORF">QEZ41_01245</name>
</gene>
<dbReference type="RefSeq" id="WP_289409539.1">
    <property type="nucleotide sequence ID" value="NZ_JAUCDY010000001.1"/>
</dbReference>
<comment type="catalytic activity">
    <reaction evidence="5">
        <text>7-aminomethyl-7-carbaguanosine(34) in tRNA + S-adenosyl-L-methionine = epoxyqueuosine(34) in tRNA + adenine + L-methionine + 2 H(+)</text>
        <dbReference type="Rhea" id="RHEA:32155"/>
        <dbReference type="Rhea" id="RHEA-COMP:10342"/>
        <dbReference type="Rhea" id="RHEA-COMP:18582"/>
        <dbReference type="ChEBI" id="CHEBI:15378"/>
        <dbReference type="ChEBI" id="CHEBI:16708"/>
        <dbReference type="ChEBI" id="CHEBI:57844"/>
        <dbReference type="ChEBI" id="CHEBI:59789"/>
        <dbReference type="ChEBI" id="CHEBI:82833"/>
        <dbReference type="ChEBI" id="CHEBI:194443"/>
        <dbReference type="EC" id="2.4.99.17"/>
    </reaction>
</comment>
<accession>A0ABT7SLK7</accession>
<name>A0ABT7SLK7_9GAMM</name>
<comment type="subcellular location">
    <subcellularLocation>
        <location evidence="5">Cytoplasm</location>
    </subcellularLocation>
</comment>
<evidence type="ECO:0000256" key="3">
    <source>
        <dbReference type="ARBA" id="ARBA00022691"/>
    </source>
</evidence>
<evidence type="ECO:0000256" key="1">
    <source>
        <dbReference type="ARBA" id="ARBA00022490"/>
    </source>
</evidence>
<dbReference type="NCBIfam" id="TIGR00113">
    <property type="entry name" value="queA"/>
    <property type="match status" value="1"/>
</dbReference>
<dbReference type="Proteomes" id="UP001241056">
    <property type="component" value="Unassembled WGS sequence"/>
</dbReference>
<keyword evidence="6" id="KW-0472">Membrane</keyword>
<reference evidence="7 8" key="1">
    <citation type="submission" date="2023-06" db="EMBL/GenBank/DDBJ databases">
        <title>Thiopseudomonas sp. CY1220 draft genome sequence.</title>
        <authorList>
            <person name="Zhao G."/>
            <person name="An M."/>
        </authorList>
    </citation>
    <scope>NUCLEOTIDE SEQUENCE [LARGE SCALE GENOMIC DNA]</scope>
    <source>
        <strain evidence="7 8">CY1220</strain>
    </source>
</reference>
<dbReference type="Gene3D" id="3.40.1780.10">
    <property type="entry name" value="QueA-like"/>
    <property type="match status" value="1"/>
</dbReference>
<dbReference type="PANTHER" id="PTHR30307:SF0">
    <property type="entry name" value="S-ADENOSYLMETHIONINE:TRNA RIBOSYLTRANSFERASE-ISOMERASE"/>
    <property type="match status" value="1"/>
</dbReference>
<evidence type="ECO:0000256" key="6">
    <source>
        <dbReference type="SAM" id="Phobius"/>
    </source>
</evidence>
<dbReference type="InterPro" id="IPR003699">
    <property type="entry name" value="QueA"/>
</dbReference>
<comment type="caution">
    <text evidence="7">The sequence shown here is derived from an EMBL/GenBank/DDBJ whole genome shotgun (WGS) entry which is preliminary data.</text>
</comment>
<organism evidence="7 8">
    <name type="scientific">Thiopseudomonas acetoxidans</name>
    <dbReference type="NCBI Taxonomy" id="3041622"/>
    <lineage>
        <taxon>Bacteria</taxon>
        <taxon>Pseudomonadati</taxon>
        <taxon>Pseudomonadota</taxon>
        <taxon>Gammaproteobacteria</taxon>
        <taxon>Pseudomonadales</taxon>
        <taxon>Pseudomonadaceae</taxon>
        <taxon>Thiopseudomonas</taxon>
    </lineage>
</organism>
<dbReference type="HAMAP" id="MF_00113">
    <property type="entry name" value="QueA"/>
    <property type="match status" value="1"/>
</dbReference>
<feature type="transmembrane region" description="Helical" evidence="6">
    <location>
        <begin position="300"/>
        <end position="320"/>
    </location>
</feature>
<dbReference type="InterPro" id="IPR042118">
    <property type="entry name" value="QueA_dom1"/>
</dbReference>
<protein>
    <recommendedName>
        <fullName evidence="5">S-adenosylmethionine:tRNA ribosyltransferase-isomerase</fullName>
        <ecNumber evidence="5">2.4.99.17</ecNumber>
    </recommendedName>
    <alternativeName>
        <fullName evidence="5">Queuosine biosynthesis protein QueA</fullName>
    </alternativeName>
</protein>
<dbReference type="Pfam" id="PF02547">
    <property type="entry name" value="Queuosine_synth"/>
    <property type="match status" value="1"/>
</dbReference>
<comment type="subunit">
    <text evidence="5">Monomer.</text>
</comment>
<proteinExistence type="inferred from homology"/>
<evidence type="ECO:0000256" key="2">
    <source>
        <dbReference type="ARBA" id="ARBA00022679"/>
    </source>
</evidence>
<dbReference type="EC" id="2.4.99.17" evidence="5"/>
<dbReference type="PANTHER" id="PTHR30307">
    <property type="entry name" value="S-ADENOSYLMETHIONINE:TRNA RIBOSYLTRANSFERASE-ISOMERASE"/>
    <property type="match status" value="1"/>
</dbReference>
<keyword evidence="6" id="KW-1133">Transmembrane helix</keyword>
<keyword evidence="4 5" id="KW-0671">Queuosine biosynthesis</keyword>
<dbReference type="NCBIfam" id="NF001140">
    <property type="entry name" value="PRK00147.1"/>
    <property type="match status" value="1"/>
</dbReference>
<keyword evidence="8" id="KW-1185">Reference proteome</keyword>
<comment type="similarity">
    <text evidence="5">Belongs to the QueA family.</text>
</comment>
<keyword evidence="2 5" id="KW-0808">Transferase</keyword>
<comment type="function">
    <text evidence="5">Transfers and isomerizes the ribose moiety from AdoMet to the 7-aminomethyl group of 7-deazaguanine (preQ1-tRNA) to give epoxyqueuosine (oQ-tRNA).</text>
</comment>
<keyword evidence="6" id="KW-0812">Transmembrane</keyword>
<dbReference type="InterPro" id="IPR036100">
    <property type="entry name" value="QueA_sf"/>
</dbReference>
<comment type="pathway">
    <text evidence="5">tRNA modification; tRNA-queuosine biosynthesis.</text>
</comment>
<evidence type="ECO:0000313" key="8">
    <source>
        <dbReference type="Proteomes" id="UP001241056"/>
    </source>
</evidence>
<evidence type="ECO:0000256" key="4">
    <source>
        <dbReference type="ARBA" id="ARBA00022785"/>
    </source>
</evidence>
<dbReference type="SUPFAM" id="SSF111337">
    <property type="entry name" value="QueA-like"/>
    <property type="match status" value="1"/>
</dbReference>